<dbReference type="InterPro" id="IPR058192">
    <property type="entry name" value="WHD_ROQ1-like"/>
</dbReference>
<evidence type="ECO:0000256" key="1">
    <source>
        <dbReference type="ARBA" id="ARBA00011982"/>
    </source>
</evidence>
<dbReference type="Gene3D" id="3.80.10.10">
    <property type="entry name" value="Ribonuclease Inhibitor"/>
    <property type="match status" value="3"/>
</dbReference>
<evidence type="ECO:0000313" key="10">
    <source>
        <dbReference type="EMBL" id="KAJ7975379.1"/>
    </source>
</evidence>
<proteinExistence type="predicted"/>
<dbReference type="InterPro" id="IPR000157">
    <property type="entry name" value="TIR_dom"/>
</dbReference>
<dbReference type="GO" id="GO:0043531">
    <property type="term" value="F:ADP binding"/>
    <property type="evidence" value="ECO:0007669"/>
    <property type="project" value="InterPro"/>
</dbReference>
<dbReference type="InterPro" id="IPR032675">
    <property type="entry name" value="LRR_dom_sf"/>
</dbReference>
<keyword evidence="3" id="KW-0677">Repeat</keyword>
<evidence type="ECO:0000256" key="3">
    <source>
        <dbReference type="ARBA" id="ARBA00022737"/>
    </source>
</evidence>
<dbReference type="GO" id="GO:0006952">
    <property type="term" value="P:defense response"/>
    <property type="evidence" value="ECO:0007669"/>
    <property type="project" value="UniProtKB-KW"/>
</dbReference>
<dbReference type="GO" id="GO:0061809">
    <property type="term" value="F:NAD+ nucleosidase activity, cyclic ADP-ribose generating"/>
    <property type="evidence" value="ECO:0007669"/>
    <property type="project" value="UniProtKB-EC"/>
</dbReference>
<dbReference type="PRINTS" id="PR00364">
    <property type="entry name" value="DISEASERSIST"/>
</dbReference>
<evidence type="ECO:0000256" key="8">
    <source>
        <dbReference type="SAM" id="MobiDB-lite"/>
    </source>
</evidence>
<dbReference type="InterPro" id="IPR042197">
    <property type="entry name" value="Apaf_helical"/>
</dbReference>
<dbReference type="Pfam" id="PF23282">
    <property type="entry name" value="WHD_ROQ1"/>
    <property type="match status" value="1"/>
</dbReference>
<dbReference type="SMART" id="SM00255">
    <property type="entry name" value="TIR"/>
    <property type="match status" value="1"/>
</dbReference>
<evidence type="ECO:0000256" key="2">
    <source>
        <dbReference type="ARBA" id="ARBA00022614"/>
    </source>
</evidence>
<organism evidence="10 11">
    <name type="scientific">Quillaja saponaria</name>
    <name type="common">Soap bark tree</name>
    <dbReference type="NCBI Taxonomy" id="32244"/>
    <lineage>
        <taxon>Eukaryota</taxon>
        <taxon>Viridiplantae</taxon>
        <taxon>Streptophyta</taxon>
        <taxon>Embryophyta</taxon>
        <taxon>Tracheophyta</taxon>
        <taxon>Spermatophyta</taxon>
        <taxon>Magnoliopsida</taxon>
        <taxon>eudicotyledons</taxon>
        <taxon>Gunneridae</taxon>
        <taxon>Pentapetalae</taxon>
        <taxon>rosids</taxon>
        <taxon>fabids</taxon>
        <taxon>Fabales</taxon>
        <taxon>Quillajaceae</taxon>
        <taxon>Quillaja</taxon>
    </lineage>
</organism>
<name>A0AAD7Q5W9_QUISA</name>
<comment type="caution">
    <text evidence="10">The sequence shown here is derived from an EMBL/GenBank/DDBJ whole genome shotgun (WGS) entry which is preliminary data.</text>
</comment>
<dbReference type="EC" id="3.2.2.6" evidence="1"/>
<evidence type="ECO:0000256" key="4">
    <source>
        <dbReference type="ARBA" id="ARBA00022801"/>
    </source>
</evidence>
<dbReference type="InterPro" id="IPR045344">
    <property type="entry name" value="C-JID"/>
</dbReference>
<keyword evidence="6" id="KW-0520">NAD</keyword>
<dbReference type="Proteomes" id="UP001163823">
    <property type="component" value="Chromosome 3"/>
</dbReference>
<dbReference type="Pfam" id="PF01582">
    <property type="entry name" value="TIR"/>
    <property type="match status" value="1"/>
</dbReference>
<dbReference type="SUPFAM" id="SSF52200">
    <property type="entry name" value="Toll/Interleukin receptor TIR domain"/>
    <property type="match status" value="1"/>
</dbReference>
<dbReference type="PANTHER" id="PTHR11017:SF570">
    <property type="entry name" value="DISEASE RESISTANCE PROTEIN (TIR-NBS CLASS)-RELATED"/>
    <property type="match status" value="1"/>
</dbReference>
<keyword evidence="4" id="KW-0378">Hydrolase</keyword>
<sequence length="1494" mass="170722">MTHEEDSSSICKKSWIYDVFLSFRGEDTRYGFTGNLYNALHQRGIYTFIDHEKLKRGEEISPTLLNSIKKSRVSIVVFSKNYADSGWCLDELVHIMQCKSQGQWIHPVFYNIDPSDIRHQKGDVAEALAVHEKKPGMDRERMDRWRWAMRELANLSGSHFKFGYEYEFIEKIIKDVSRNLDRDLLYIADHPVGLKSRIEKVISLMKIEAEFDVKMVGLYGLGGIGKTTLARALYNQISDQFECKTFLSNVRETSTKEGLIHLQKKLLADTLGDKDITLRDVKEGMERIQHGLYQKKVLIVLDDVDQLEQLELLVGGSDGFGKGSTIVVTTRDMHLLIAHDINIRYEINALDQEDALELFCWSAFKKDKPNEGYEEISERAVQYGSNLPLALKIIGSDLIGKGMANWKSTLQKYERVPNKDIQNILRISYDNLEDNEKQIFLDIACFFKGMALETCKKVLKGFGFHPDSGIHELQDKSLVILKEDKTLWMHNIVEEMGREIVRQESPKDPGKRSRLWFYEDVLQVLKENSETEKIEGIMLNLPEEAKVDWTGEGFEKMKKLRLLVIDNAYFSKGPKYLPNSLRVLDWKYYPSPSLPVDFDPAKLVIVNLPHSPDLTLNVPLKNKLDYKSYISLITPKVQFEKCEHLIFMDLNHCSSLRNVPDLSGVPNLVELYLDHCTNLESIHRSVGWLTKLVKLSAKGCDSLKSFPSRIYLPSLESLILRKCSTLLKFPEVERKMEKIRIIDVGETGIKKLPASFSNLIGLEKLCLRKCTFLTALPSSFLLLKNLKELDMGNCPKLRKCLKMFKRFDGESINSSLSTESSLDTTQSDLVSPNDSPEISPSNSELDLVSMSESSESFSVTSQMDLDSMSERSSVTEQIDLVSPNESSENSVSSHDLDLVLLNVEDCNLSDEHLLIILTSFPGLAKLKLSRNKFVTLPSCIKELLRLESLQLDFCTSLKEIQAIPQQLQFITATFCKRLTTESSNMLLRQVLQEIPKLEVQVPGREVPDWFDHRSKGGSVSFWVRREFPVIAVCSVYGGPGGLETYVQFEVCMLINGVRVYTYKDSFSLESRLHVWLHDLRAYLPPQQWQTLDRYLQEDWNQVEISFVMSTGTVKCCGVHVYKKESNMEDVQFTLPNAQTALVPYQSEDVIGEKEDEVSCTEDEKIDNTLQLLKYFRIPKTTDKEKSIMVYYDIDETKMWARGTTYAKEKISQDDKQTNDEEDKGEEKIEQKRTFGEKSLSFVYRMSEHVRLRSKLSETVTSTLNFGAAFIVMGGRDNIFKNTFGLKDGEELLNASHCYKYTTAAPIPGALFISTEKVAFCSEDFDNKLLILTRNLKDVTLSRNAKDPSQKYIEIVTEDKSKYKFKGFLRYESAFRSLQKTLKHKEKMALKNNEATDDQLRNAVVMEAIHEKESQSMGTNSASYETSEQDDQAHEVSDATAKSPEAQVIQEKEKEKETISKTVMNTLNLGSKLVEQSGLEKISFLRKKLPSPFKS</sequence>
<dbReference type="FunFam" id="3.40.50.10140:FF:000007">
    <property type="entry name" value="Disease resistance protein (TIR-NBS-LRR class)"/>
    <property type="match status" value="1"/>
</dbReference>
<dbReference type="Gene3D" id="3.40.50.10140">
    <property type="entry name" value="Toll/interleukin-1 receptor homology (TIR) domain"/>
    <property type="match status" value="1"/>
</dbReference>
<evidence type="ECO:0000256" key="5">
    <source>
        <dbReference type="ARBA" id="ARBA00022821"/>
    </source>
</evidence>
<evidence type="ECO:0000259" key="9">
    <source>
        <dbReference type="PROSITE" id="PS50104"/>
    </source>
</evidence>
<dbReference type="InterPro" id="IPR035897">
    <property type="entry name" value="Toll_tir_struct_dom_sf"/>
</dbReference>
<evidence type="ECO:0000256" key="7">
    <source>
        <dbReference type="ARBA" id="ARBA00047304"/>
    </source>
</evidence>
<gene>
    <name evidence="10" type="ORF">O6P43_005309</name>
</gene>
<dbReference type="SMART" id="SM00568">
    <property type="entry name" value="GRAM"/>
    <property type="match status" value="1"/>
</dbReference>
<dbReference type="Pfam" id="PF00931">
    <property type="entry name" value="NB-ARC"/>
    <property type="match status" value="1"/>
</dbReference>
<feature type="region of interest" description="Disordered" evidence="8">
    <location>
        <begin position="1209"/>
        <end position="1229"/>
    </location>
</feature>
<dbReference type="Pfam" id="PF20160">
    <property type="entry name" value="C-JID"/>
    <property type="match status" value="1"/>
</dbReference>
<feature type="compositionally biased region" description="Polar residues" evidence="8">
    <location>
        <begin position="1414"/>
        <end position="1425"/>
    </location>
</feature>
<keyword evidence="11" id="KW-1185">Reference proteome</keyword>
<dbReference type="SUPFAM" id="SSF46785">
    <property type="entry name" value="Winged helix' DNA-binding domain"/>
    <property type="match status" value="1"/>
</dbReference>
<dbReference type="Gene3D" id="3.40.50.300">
    <property type="entry name" value="P-loop containing nucleotide triphosphate hydrolases"/>
    <property type="match status" value="1"/>
</dbReference>
<accession>A0AAD7Q5W9</accession>
<dbReference type="Pfam" id="PF02893">
    <property type="entry name" value="GRAM"/>
    <property type="match status" value="1"/>
</dbReference>
<dbReference type="InterPro" id="IPR058546">
    <property type="entry name" value="RPS4B/Roq1-like_LRR"/>
</dbReference>
<keyword evidence="5" id="KW-0611">Plant defense</keyword>
<dbReference type="EMBL" id="JARAOO010000003">
    <property type="protein sequence ID" value="KAJ7975379.1"/>
    <property type="molecule type" value="Genomic_DNA"/>
</dbReference>
<evidence type="ECO:0000313" key="11">
    <source>
        <dbReference type="Proteomes" id="UP001163823"/>
    </source>
</evidence>
<dbReference type="InterPro" id="IPR036390">
    <property type="entry name" value="WH_DNA-bd_sf"/>
</dbReference>
<dbReference type="PANTHER" id="PTHR11017">
    <property type="entry name" value="LEUCINE-RICH REPEAT-CONTAINING PROTEIN"/>
    <property type="match status" value="1"/>
</dbReference>
<reference evidence="10" key="1">
    <citation type="journal article" date="2023" name="Science">
        <title>Elucidation of the pathway for biosynthesis of saponin adjuvants from the soapbark tree.</title>
        <authorList>
            <person name="Reed J."/>
            <person name="Orme A."/>
            <person name="El-Demerdash A."/>
            <person name="Owen C."/>
            <person name="Martin L.B.B."/>
            <person name="Misra R.C."/>
            <person name="Kikuchi S."/>
            <person name="Rejzek M."/>
            <person name="Martin A.C."/>
            <person name="Harkess A."/>
            <person name="Leebens-Mack J."/>
            <person name="Louveau T."/>
            <person name="Stephenson M.J."/>
            <person name="Osbourn A."/>
        </authorList>
    </citation>
    <scope>NUCLEOTIDE SEQUENCE</scope>
    <source>
        <strain evidence="10">S10</strain>
    </source>
</reference>
<keyword evidence="2" id="KW-0433">Leucine-rich repeat</keyword>
<dbReference type="KEGG" id="qsa:O6P43_005309"/>
<feature type="domain" description="TIR" evidence="9">
    <location>
        <begin position="15"/>
        <end position="180"/>
    </location>
</feature>
<dbReference type="SUPFAM" id="SSF52058">
    <property type="entry name" value="L domain-like"/>
    <property type="match status" value="1"/>
</dbReference>
<comment type="catalytic activity">
    <reaction evidence="7">
        <text>NAD(+) + H2O = ADP-D-ribose + nicotinamide + H(+)</text>
        <dbReference type="Rhea" id="RHEA:16301"/>
        <dbReference type="ChEBI" id="CHEBI:15377"/>
        <dbReference type="ChEBI" id="CHEBI:15378"/>
        <dbReference type="ChEBI" id="CHEBI:17154"/>
        <dbReference type="ChEBI" id="CHEBI:57540"/>
        <dbReference type="ChEBI" id="CHEBI:57967"/>
        <dbReference type="EC" id="3.2.2.6"/>
    </reaction>
    <physiologicalReaction direction="left-to-right" evidence="7">
        <dbReference type="Rhea" id="RHEA:16302"/>
    </physiologicalReaction>
</comment>
<dbReference type="Gene3D" id="2.30.29.30">
    <property type="entry name" value="Pleckstrin-homology domain (PH domain)/Phosphotyrosine-binding domain (PTB)"/>
    <property type="match status" value="1"/>
</dbReference>
<dbReference type="InterPro" id="IPR002182">
    <property type="entry name" value="NB-ARC"/>
</dbReference>
<evidence type="ECO:0000256" key="6">
    <source>
        <dbReference type="ARBA" id="ARBA00023027"/>
    </source>
</evidence>
<dbReference type="PROSITE" id="PS50104">
    <property type="entry name" value="TIR"/>
    <property type="match status" value="1"/>
</dbReference>
<dbReference type="InterPro" id="IPR044974">
    <property type="entry name" value="Disease_R_plants"/>
</dbReference>
<dbReference type="Pfam" id="PF23286">
    <property type="entry name" value="LRR_13"/>
    <property type="match status" value="2"/>
</dbReference>
<dbReference type="InterPro" id="IPR011993">
    <property type="entry name" value="PH-like_dom_sf"/>
</dbReference>
<dbReference type="SUPFAM" id="SSF52540">
    <property type="entry name" value="P-loop containing nucleoside triphosphate hydrolases"/>
    <property type="match status" value="1"/>
</dbReference>
<dbReference type="InterPro" id="IPR004182">
    <property type="entry name" value="GRAM"/>
</dbReference>
<dbReference type="GO" id="GO:0007165">
    <property type="term" value="P:signal transduction"/>
    <property type="evidence" value="ECO:0007669"/>
    <property type="project" value="InterPro"/>
</dbReference>
<dbReference type="InterPro" id="IPR027417">
    <property type="entry name" value="P-loop_NTPase"/>
</dbReference>
<feature type="compositionally biased region" description="Polar residues" evidence="8">
    <location>
        <begin position="830"/>
        <end position="842"/>
    </location>
</feature>
<feature type="region of interest" description="Disordered" evidence="8">
    <location>
        <begin position="813"/>
        <end position="845"/>
    </location>
</feature>
<protein>
    <recommendedName>
        <fullName evidence="1">ADP-ribosyl cyclase/cyclic ADP-ribose hydrolase</fullName>
        <ecNumber evidence="1">3.2.2.6</ecNumber>
    </recommendedName>
</protein>
<feature type="compositionally biased region" description="Low complexity" evidence="8">
    <location>
        <begin position="814"/>
        <end position="829"/>
    </location>
</feature>
<dbReference type="FunFam" id="1.10.8.430:FF:000002">
    <property type="entry name" value="Disease resistance protein (TIR-NBS-LRR class)"/>
    <property type="match status" value="1"/>
</dbReference>
<dbReference type="Gene3D" id="1.10.8.430">
    <property type="entry name" value="Helical domain of apoptotic protease-activating factors"/>
    <property type="match status" value="1"/>
</dbReference>
<feature type="region of interest" description="Disordered" evidence="8">
    <location>
        <begin position="1410"/>
        <end position="1457"/>
    </location>
</feature>